<proteinExistence type="predicted"/>
<keyword evidence="1" id="KW-0472">Membrane</keyword>
<dbReference type="OrthoDB" id="1975933at2"/>
<keyword evidence="1" id="KW-1133">Transmembrane helix</keyword>
<organism evidence="2 3">
    <name type="scientific">Clostridium baratii str. Sullivan</name>
    <dbReference type="NCBI Taxonomy" id="1415775"/>
    <lineage>
        <taxon>Bacteria</taxon>
        <taxon>Bacillati</taxon>
        <taxon>Bacillota</taxon>
        <taxon>Clostridia</taxon>
        <taxon>Eubacteriales</taxon>
        <taxon>Clostridiaceae</taxon>
        <taxon>Clostridium</taxon>
    </lineage>
</organism>
<dbReference type="STRING" id="1561.NPD11_2290"/>
<dbReference type="Proteomes" id="UP000030635">
    <property type="component" value="Chromosome"/>
</dbReference>
<reference evidence="2 3" key="1">
    <citation type="journal article" date="2015" name="Infect. Genet. Evol.">
        <title>Genomic sequences of six botulinum neurotoxin-producing strains representing three clostridial species illustrate the mobility and diversity of botulinum neurotoxin genes.</title>
        <authorList>
            <person name="Smith T.J."/>
            <person name="Hill K.K."/>
            <person name="Xie G."/>
            <person name="Foley B.T."/>
            <person name="Williamson C.H."/>
            <person name="Foster J.T."/>
            <person name="Johnson S.L."/>
            <person name="Chertkov O."/>
            <person name="Teshima H."/>
            <person name="Gibbons H.S."/>
            <person name="Johnsky L.A."/>
            <person name="Karavis M.A."/>
            <person name="Smith L.A."/>
        </authorList>
    </citation>
    <scope>NUCLEOTIDE SEQUENCE [LARGE SCALE GENOMIC DNA]</scope>
    <source>
        <strain evidence="2">Sullivan</strain>
    </source>
</reference>
<name>A0A0A7FXG2_9CLOT</name>
<dbReference type="Pfam" id="PF04854">
    <property type="entry name" value="DUF624"/>
    <property type="match status" value="1"/>
</dbReference>
<dbReference type="KEGG" id="cbv:U729_716"/>
<evidence type="ECO:0000256" key="1">
    <source>
        <dbReference type="SAM" id="Phobius"/>
    </source>
</evidence>
<feature type="transmembrane region" description="Helical" evidence="1">
    <location>
        <begin position="125"/>
        <end position="148"/>
    </location>
</feature>
<feature type="transmembrane region" description="Helical" evidence="1">
    <location>
        <begin position="190"/>
        <end position="210"/>
    </location>
</feature>
<feature type="transmembrane region" description="Helical" evidence="1">
    <location>
        <begin position="16"/>
        <end position="43"/>
    </location>
</feature>
<dbReference type="HOGENOM" id="CLU_099773_0_0_9"/>
<dbReference type="RefSeq" id="WP_039311694.1">
    <property type="nucleotide sequence ID" value="NZ_CP006905.1"/>
</dbReference>
<sequence length="226" mass="26353">MQEIFNLDKIFDTFNYIFWFFVLNFFFMLFNIPVILFFLFVGISNLFNYFPLFLVCLIPTVPAFTILLYCMGKLMRTKNLEPINDFVKGFKLNFKQAIILWSFELLLIFALYSNIRFFTNVMHNTILTCLFAALLILLIAITPFIYILMSRFSMKNLPIIRSAFVLAFTRPLLTISNILLFAVSLVIFEIIPGTSILFIVSIFAFLLVFANRQLLAELEQQSKATN</sequence>
<feature type="transmembrane region" description="Helical" evidence="1">
    <location>
        <begin position="160"/>
        <end position="184"/>
    </location>
</feature>
<keyword evidence="1" id="KW-0812">Transmembrane</keyword>
<dbReference type="AlphaFoldDB" id="A0A0A7FXG2"/>
<dbReference type="EMBL" id="CP006905">
    <property type="protein sequence ID" value="AIY84263.1"/>
    <property type="molecule type" value="Genomic_DNA"/>
</dbReference>
<accession>A0A0A7FXG2</accession>
<gene>
    <name evidence="2" type="ORF">U729_716</name>
</gene>
<dbReference type="InterPro" id="IPR006938">
    <property type="entry name" value="DUF624"/>
</dbReference>
<protein>
    <submittedName>
        <fullName evidence="2">Uncharacterized protein</fullName>
    </submittedName>
</protein>
<evidence type="ECO:0000313" key="2">
    <source>
        <dbReference type="EMBL" id="AIY84263.1"/>
    </source>
</evidence>
<keyword evidence="3" id="KW-1185">Reference proteome</keyword>
<feature type="transmembrane region" description="Helical" evidence="1">
    <location>
        <begin position="92"/>
        <end position="113"/>
    </location>
</feature>
<evidence type="ECO:0000313" key="3">
    <source>
        <dbReference type="Proteomes" id="UP000030635"/>
    </source>
</evidence>
<feature type="transmembrane region" description="Helical" evidence="1">
    <location>
        <begin position="49"/>
        <end position="71"/>
    </location>
</feature>
<dbReference type="eggNOG" id="COG5578">
    <property type="taxonomic scope" value="Bacteria"/>
</dbReference>